<name>A0A6A3B1Z9_HIBSY</name>
<dbReference type="Proteomes" id="UP000436088">
    <property type="component" value="Unassembled WGS sequence"/>
</dbReference>
<evidence type="ECO:0000313" key="7">
    <source>
        <dbReference type="Proteomes" id="UP000436088"/>
    </source>
</evidence>
<evidence type="ECO:0000256" key="2">
    <source>
        <dbReference type="ARBA" id="ARBA00022723"/>
    </source>
</evidence>
<comment type="similarity">
    <text evidence="1 4">Belongs to the iron/ascorbate-dependent oxidoreductase family.</text>
</comment>
<keyword evidence="7" id="KW-1185">Reference proteome</keyword>
<gene>
    <name evidence="6" type="ORF">F3Y22_tig00110325pilonHSYRG00035</name>
</gene>
<evidence type="ECO:0000256" key="3">
    <source>
        <dbReference type="ARBA" id="ARBA00023004"/>
    </source>
</evidence>
<dbReference type="GO" id="GO:0016491">
    <property type="term" value="F:oxidoreductase activity"/>
    <property type="evidence" value="ECO:0007669"/>
    <property type="project" value="UniProtKB-KW"/>
</dbReference>
<keyword evidence="2 4" id="KW-0479">Metal-binding</keyword>
<keyword evidence="3 4" id="KW-0408">Iron</keyword>
<protein>
    <recommendedName>
        <fullName evidence="5">Fe2OG dioxygenase domain-containing protein</fullName>
    </recommendedName>
</protein>
<dbReference type="PANTHER" id="PTHR47991">
    <property type="entry name" value="OXOGLUTARATE/IRON-DEPENDENT DIOXYGENASE"/>
    <property type="match status" value="1"/>
</dbReference>
<evidence type="ECO:0000256" key="4">
    <source>
        <dbReference type="RuleBase" id="RU003682"/>
    </source>
</evidence>
<evidence type="ECO:0000256" key="1">
    <source>
        <dbReference type="ARBA" id="ARBA00008056"/>
    </source>
</evidence>
<dbReference type="FunFam" id="2.60.120.330:FF:000079">
    <property type="entry name" value="Protein SRG1"/>
    <property type="match status" value="1"/>
</dbReference>
<dbReference type="PROSITE" id="PS51471">
    <property type="entry name" value="FE2OG_OXY"/>
    <property type="match status" value="1"/>
</dbReference>
<evidence type="ECO:0000259" key="5">
    <source>
        <dbReference type="PROSITE" id="PS51471"/>
    </source>
</evidence>
<dbReference type="Pfam" id="PF03171">
    <property type="entry name" value="2OG-FeII_Oxy"/>
    <property type="match status" value="1"/>
</dbReference>
<dbReference type="AlphaFoldDB" id="A0A6A3B1Z9"/>
<proteinExistence type="inferred from homology"/>
<feature type="domain" description="Fe2OG dioxygenase" evidence="5">
    <location>
        <begin position="222"/>
        <end position="322"/>
    </location>
</feature>
<dbReference type="InterPro" id="IPR044861">
    <property type="entry name" value="IPNS-like_FE2OG_OXY"/>
</dbReference>
<dbReference type="InterPro" id="IPR050295">
    <property type="entry name" value="Plant_2OG-oxidoreductases"/>
</dbReference>
<dbReference type="GO" id="GO:0046872">
    <property type="term" value="F:metal ion binding"/>
    <property type="evidence" value="ECO:0007669"/>
    <property type="project" value="UniProtKB-KW"/>
</dbReference>
<dbReference type="InterPro" id="IPR026992">
    <property type="entry name" value="DIOX_N"/>
</dbReference>
<dbReference type="SUPFAM" id="SSF51197">
    <property type="entry name" value="Clavaminate synthase-like"/>
    <property type="match status" value="1"/>
</dbReference>
<keyword evidence="4" id="KW-0560">Oxidoreductase</keyword>
<dbReference type="EMBL" id="VEPZ02000932">
    <property type="protein sequence ID" value="KAE8710223.1"/>
    <property type="molecule type" value="Genomic_DNA"/>
</dbReference>
<dbReference type="InterPro" id="IPR027443">
    <property type="entry name" value="IPNS-like_sf"/>
</dbReference>
<accession>A0A6A3B1Z9</accession>
<comment type="caution">
    <text evidence="6">The sequence shown here is derived from an EMBL/GenBank/DDBJ whole genome shotgun (WGS) entry which is preliminary data.</text>
</comment>
<dbReference type="Pfam" id="PF14226">
    <property type="entry name" value="DIOX_N"/>
    <property type="match status" value="1"/>
</dbReference>
<organism evidence="6 7">
    <name type="scientific">Hibiscus syriacus</name>
    <name type="common">Rose of Sharon</name>
    <dbReference type="NCBI Taxonomy" id="106335"/>
    <lineage>
        <taxon>Eukaryota</taxon>
        <taxon>Viridiplantae</taxon>
        <taxon>Streptophyta</taxon>
        <taxon>Embryophyta</taxon>
        <taxon>Tracheophyta</taxon>
        <taxon>Spermatophyta</taxon>
        <taxon>Magnoliopsida</taxon>
        <taxon>eudicotyledons</taxon>
        <taxon>Gunneridae</taxon>
        <taxon>Pentapetalae</taxon>
        <taxon>rosids</taxon>
        <taxon>malvids</taxon>
        <taxon>Malvales</taxon>
        <taxon>Malvaceae</taxon>
        <taxon>Malvoideae</taxon>
        <taxon>Hibiscus</taxon>
    </lineage>
</organism>
<reference evidence="6" key="1">
    <citation type="submission" date="2019-09" db="EMBL/GenBank/DDBJ databases">
        <title>Draft genome information of white flower Hibiscus syriacus.</title>
        <authorList>
            <person name="Kim Y.-M."/>
        </authorList>
    </citation>
    <scope>NUCLEOTIDE SEQUENCE [LARGE SCALE GENOMIC DNA]</scope>
    <source>
        <strain evidence="6">YM2019G1</strain>
    </source>
</reference>
<dbReference type="InterPro" id="IPR005123">
    <property type="entry name" value="Oxoglu/Fe-dep_dioxygenase_dom"/>
</dbReference>
<sequence>MTFPDLYNPPFTFRVHHTCREFHKKSSDFMDAQTFHFVNGSSPLSVSPHHILPQDKRPNLNQPPLLSSVPVIDLMEEPCSLVVDKISKACEEYGFFQIINHGVPHELCDRMLAVLTAFFELPPQEKAPFLATDQTQQVKLFNYYVKSDGQKKVSMWSECFAHPWHPLDDILHLLPQNPPQYREVIVEYGKEIYVLMKRLLSLISQGLGLENDCLETKIGEKPAFRAQGNYYPPCPDPELTLGLNVHTDVSALTIVRQLEGVTGLQVIKDGNWVQVEPIPNAFVINIGDQIQVLSNGRFKSVHHRAVTNKTRKRVSIATFYTPDKDTIIGPIRDLIDEQHPPLYWEYRFSEFLEEFFKQEGTRRMVKETFELKV</sequence>
<dbReference type="Gene3D" id="2.60.120.330">
    <property type="entry name" value="B-lactam Antibiotic, Isopenicillin N Synthase, Chain"/>
    <property type="match status" value="1"/>
</dbReference>
<evidence type="ECO:0000313" key="6">
    <source>
        <dbReference type="EMBL" id="KAE8710223.1"/>
    </source>
</evidence>